<keyword evidence="2" id="KW-1185">Reference proteome</keyword>
<organism evidence="1 2">
    <name type="scientific">Macaca mulatta</name>
    <name type="common">Rhesus macaque</name>
    <dbReference type="NCBI Taxonomy" id="9544"/>
    <lineage>
        <taxon>Eukaryota</taxon>
        <taxon>Metazoa</taxon>
        <taxon>Chordata</taxon>
        <taxon>Craniata</taxon>
        <taxon>Vertebrata</taxon>
        <taxon>Euteleostomi</taxon>
        <taxon>Mammalia</taxon>
        <taxon>Eutheria</taxon>
        <taxon>Euarchontoglires</taxon>
        <taxon>Primates</taxon>
        <taxon>Haplorrhini</taxon>
        <taxon>Catarrhini</taxon>
        <taxon>Cercopithecidae</taxon>
        <taxon>Cercopithecinae</taxon>
        <taxon>Macaca</taxon>
    </lineage>
</organism>
<dbReference type="Bgee" id="ENSMMUG00000055212">
    <property type="expression patterns" value="Expressed in spermatid and 3 other cell types or tissues"/>
</dbReference>
<dbReference type="VEuPathDB" id="HostDB:ENSMMUG00000055212"/>
<evidence type="ECO:0000313" key="2">
    <source>
        <dbReference type="Proteomes" id="UP000006718"/>
    </source>
</evidence>
<reference evidence="2" key="1">
    <citation type="journal article" date="2007" name="Science">
        <title>Evolutionary and biomedical insights from the rhesus macaque genome.</title>
        <authorList>
            <person name="Gibbs R.A."/>
            <person name="Rogers J."/>
            <person name="Katze M.G."/>
            <person name="Bumgarner R."/>
            <person name="Weinstock G.M."/>
            <person name="Mardis E.R."/>
            <person name="Remington K.A."/>
            <person name="Strausberg R.L."/>
            <person name="Venter J.C."/>
            <person name="Wilson R.K."/>
            <person name="Batzer M.A."/>
            <person name="Bustamante C.D."/>
            <person name="Eichler E.E."/>
            <person name="Hahn M.W."/>
            <person name="Hardison R.C."/>
            <person name="Makova K.D."/>
            <person name="Miller W."/>
            <person name="Milosavljevic A."/>
            <person name="Palermo R.E."/>
            <person name="Siepel A."/>
            <person name="Sikela J.M."/>
            <person name="Attaway T."/>
            <person name="Bell S."/>
            <person name="Bernard K.E."/>
            <person name="Buhay C.J."/>
            <person name="Chandrabose M.N."/>
            <person name="Dao M."/>
            <person name="Davis C."/>
            <person name="Delehaunty K.D."/>
            <person name="Ding Y."/>
            <person name="Dinh H.H."/>
            <person name="Dugan-Rocha S."/>
            <person name="Fulton L.A."/>
            <person name="Gabisi R.A."/>
            <person name="Garner T.T."/>
            <person name="Godfrey J."/>
            <person name="Hawes A.C."/>
            <person name="Hernandez J."/>
            <person name="Hines S."/>
            <person name="Holder M."/>
            <person name="Hume J."/>
            <person name="Jhangiani S.N."/>
            <person name="Joshi V."/>
            <person name="Khan Z.M."/>
            <person name="Kirkness E.F."/>
            <person name="Cree A."/>
            <person name="Fowler R.G."/>
            <person name="Lee S."/>
            <person name="Lewis L.R."/>
            <person name="Li Z."/>
            <person name="Liu Y.-S."/>
            <person name="Moore S.M."/>
            <person name="Muzny D."/>
            <person name="Nazareth L.V."/>
            <person name="Ngo D.N."/>
            <person name="Okwuonu G.O."/>
            <person name="Pai G."/>
            <person name="Parker D."/>
            <person name="Paul H.A."/>
            <person name="Pfannkoch C."/>
            <person name="Pohl C.S."/>
            <person name="Rogers Y.-H.C."/>
            <person name="Ruiz S.J."/>
            <person name="Sabo A."/>
            <person name="Santibanez J."/>
            <person name="Schneider B.W."/>
            <person name="Smith S.M."/>
            <person name="Sodergren E."/>
            <person name="Svatek A.F."/>
            <person name="Utterback T.R."/>
            <person name="Vattathil S."/>
            <person name="Warren W."/>
            <person name="White C.S."/>
            <person name="Chinwalla A.T."/>
            <person name="Feng Y."/>
            <person name="Halpern A.L."/>
            <person name="Hillier L.W."/>
            <person name="Huang X."/>
            <person name="Minx P."/>
            <person name="Nelson J.O."/>
            <person name="Pepin K.H."/>
            <person name="Qin X."/>
            <person name="Sutton G.G."/>
            <person name="Venter E."/>
            <person name="Walenz B.P."/>
            <person name="Wallis J.W."/>
            <person name="Worley K.C."/>
            <person name="Yang S.-P."/>
            <person name="Jones S.M."/>
            <person name="Marra M.A."/>
            <person name="Rocchi M."/>
            <person name="Schein J.E."/>
            <person name="Baertsch R."/>
            <person name="Clarke L."/>
            <person name="Csuros M."/>
            <person name="Glasscock J."/>
            <person name="Harris R.A."/>
            <person name="Havlak P."/>
            <person name="Jackson A.R."/>
            <person name="Jiang H."/>
            <person name="Liu Y."/>
            <person name="Messina D.N."/>
            <person name="Shen Y."/>
            <person name="Song H.X.-Z."/>
            <person name="Wylie T."/>
            <person name="Zhang L."/>
            <person name="Birney E."/>
            <person name="Han K."/>
            <person name="Konkel M.K."/>
            <person name="Lee J."/>
            <person name="Smit A.F.A."/>
            <person name="Ullmer B."/>
            <person name="Wang H."/>
            <person name="Xing J."/>
            <person name="Burhans R."/>
            <person name="Cheng Z."/>
            <person name="Karro J.E."/>
            <person name="Ma J."/>
            <person name="Raney B."/>
            <person name="She X."/>
            <person name="Cox M.J."/>
            <person name="Demuth J.P."/>
            <person name="Dumas L.J."/>
            <person name="Han S.-G."/>
            <person name="Hopkins J."/>
            <person name="Karimpour-Fard A."/>
            <person name="Kim Y.H."/>
            <person name="Pollack J.R."/>
            <person name="Vinar T."/>
            <person name="Addo-Quaye C."/>
            <person name="Degenhardt J."/>
            <person name="Denby A."/>
            <person name="Hubisz M.J."/>
            <person name="Indap A."/>
            <person name="Kosiol C."/>
            <person name="Lahn B.T."/>
            <person name="Lawson H.A."/>
            <person name="Marklein A."/>
            <person name="Nielsen R."/>
            <person name="Vallender E.J."/>
            <person name="Clark A.G."/>
            <person name="Ferguson B."/>
            <person name="Hernandez R.D."/>
            <person name="Hirani K."/>
            <person name="Kehrer-Sawatzki H."/>
            <person name="Kolb J."/>
            <person name="Patil S."/>
            <person name="Pu L.-L."/>
            <person name="Ren Y."/>
            <person name="Smith D.G."/>
            <person name="Wheeler D.A."/>
            <person name="Schenck I."/>
            <person name="Ball E.V."/>
            <person name="Chen R."/>
            <person name="Cooper D.N."/>
            <person name="Giardine B."/>
            <person name="Hsu F."/>
            <person name="Kent W.J."/>
            <person name="Lesk A."/>
            <person name="Nelson D.L."/>
            <person name="O'brien W.E."/>
            <person name="Pruefer K."/>
            <person name="Stenson P.D."/>
            <person name="Wallace J.C."/>
            <person name="Ke H."/>
            <person name="Liu X.-M."/>
            <person name="Wang P."/>
            <person name="Xiang A.P."/>
            <person name="Yang F."/>
            <person name="Barber G.P."/>
            <person name="Haussler D."/>
            <person name="Karolchik D."/>
            <person name="Kern A.D."/>
            <person name="Kuhn R.M."/>
            <person name="Smith K.E."/>
            <person name="Zwieg A.S."/>
        </authorList>
    </citation>
    <scope>NUCLEOTIDE SEQUENCE [LARGE SCALE GENOMIC DNA]</scope>
    <source>
        <strain evidence="2">17573</strain>
    </source>
</reference>
<accession>A0A5F7ZR85</accession>
<reference evidence="1" key="4">
    <citation type="submission" date="2025-09" db="UniProtKB">
        <authorList>
            <consortium name="Ensembl"/>
        </authorList>
    </citation>
    <scope>IDENTIFICATION</scope>
    <source>
        <strain evidence="1">17573</strain>
    </source>
</reference>
<name>A0A5F7ZR85_MACMU</name>
<proteinExistence type="predicted"/>
<reference evidence="1" key="2">
    <citation type="submission" date="2019-01" db="EMBL/GenBank/DDBJ databases">
        <authorList>
            <person name="Graves T."/>
            <person name="Eichler E.E."/>
            <person name="Wilson R.K."/>
        </authorList>
    </citation>
    <scope>NUCLEOTIDE SEQUENCE [LARGE SCALE GENOMIC DNA]</scope>
    <source>
        <strain evidence="1">17573</strain>
    </source>
</reference>
<evidence type="ECO:0000313" key="1">
    <source>
        <dbReference type="Ensembl" id="ENSMMUP00000067150.1"/>
    </source>
</evidence>
<reference evidence="1" key="3">
    <citation type="submission" date="2025-08" db="UniProtKB">
        <authorList>
            <consortium name="Ensembl"/>
        </authorList>
    </citation>
    <scope>IDENTIFICATION</scope>
    <source>
        <strain evidence="1">17573</strain>
    </source>
</reference>
<dbReference type="Proteomes" id="UP000006718">
    <property type="component" value="Chromosome 14"/>
</dbReference>
<dbReference type="Ensembl" id="ENSMMUT00000109252.1">
    <property type="protein sequence ID" value="ENSMMUP00000067150.1"/>
    <property type="gene ID" value="ENSMMUG00000055212.1"/>
</dbReference>
<dbReference type="GeneTree" id="ENSGT00980000199842"/>
<protein>
    <submittedName>
        <fullName evidence="1">Uncharacterized protein</fullName>
    </submittedName>
</protein>
<sequence length="118" mass="13591">MAKHCFTDCCQFRNTRYVLSISLNYLFIYLFRDRVLLCHLSWSAVTPSQLAETSASRVQAILLPQHPSSWDYRHAPPRQANFCIFSRDVVSPCWSGWSRTPDLVIHPPQPPKMLGLQA</sequence>
<dbReference type="InParanoid" id="A0A5F7ZR85"/>
<dbReference type="AlphaFoldDB" id="A0A5F7ZR85"/>